<reference evidence="1 2" key="1">
    <citation type="journal article" date="2018" name="Nat. Ecol. Evol.">
        <title>Genomic signatures of mitonuclear coevolution across populations of Tigriopus californicus.</title>
        <authorList>
            <person name="Barreto F.S."/>
            <person name="Watson E.T."/>
            <person name="Lima T.G."/>
            <person name="Willett C.S."/>
            <person name="Edmands S."/>
            <person name="Li W."/>
            <person name="Burton R.S."/>
        </authorList>
    </citation>
    <scope>NUCLEOTIDE SEQUENCE [LARGE SCALE GENOMIC DNA]</scope>
    <source>
        <strain evidence="1 2">San Diego</strain>
    </source>
</reference>
<organism evidence="1 2">
    <name type="scientific">Tigriopus californicus</name>
    <name type="common">Marine copepod</name>
    <dbReference type="NCBI Taxonomy" id="6832"/>
    <lineage>
        <taxon>Eukaryota</taxon>
        <taxon>Metazoa</taxon>
        <taxon>Ecdysozoa</taxon>
        <taxon>Arthropoda</taxon>
        <taxon>Crustacea</taxon>
        <taxon>Multicrustacea</taxon>
        <taxon>Hexanauplia</taxon>
        <taxon>Copepoda</taxon>
        <taxon>Harpacticoida</taxon>
        <taxon>Harpacticidae</taxon>
        <taxon>Tigriopus</taxon>
    </lineage>
</organism>
<accession>A0A553NT66</accession>
<protein>
    <submittedName>
        <fullName evidence="1">Uncharacterized protein</fullName>
    </submittedName>
</protein>
<dbReference type="Proteomes" id="UP000318571">
    <property type="component" value="Chromosome 1"/>
</dbReference>
<dbReference type="EMBL" id="VCGU01000010">
    <property type="protein sequence ID" value="TRY68626.1"/>
    <property type="molecule type" value="Genomic_DNA"/>
</dbReference>
<feature type="non-terminal residue" evidence="1">
    <location>
        <position position="160"/>
    </location>
</feature>
<comment type="caution">
    <text evidence="1">The sequence shown here is derived from an EMBL/GenBank/DDBJ whole genome shotgun (WGS) entry which is preliminary data.</text>
</comment>
<evidence type="ECO:0000313" key="2">
    <source>
        <dbReference type="Proteomes" id="UP000318571"/>
    </source>
</evidence>
<gene>
    <name evidence="1" type="ORF">TCAL_15086</name>
</gene>
<sequence length="160" mass="17845">MLQREGRPGSERASREIIVSAPSTHPPLSAHAIQWEKKLPSSIILRAELPAGTVGLGQMAISQTSGGFIFVLSPEIGIDGRRNRRGRRRSPLDRRQDQIGKALEDRGGLSVCLDWIIFDDDDVDPPNAPRDLFPFRESLRHTSNNVEPKSIRDGQALYRI</sequence>
<evidence type="ECO:0000313" key="1">
    <source>
        <dbReference type="EMBL" id="TRY68626.1"/>
    </source>
</evidence>
<proteinExistence type="predicted"/>
<name>A0A553NT66_TIGCA</name>
<keyword evidence="2" id="KW-1185">Reference proteome</keyword>
<dbReference type="AlphaFoldDB" id="A0A553NT66"/>